<dbReference type="EMBL" id="JAPFFF010000037">
    <property type="protein sequence ID" value="KAK8842596.1"/>
    <property type="molecule type" value="Genomic_DNA"/>
</dbReference>
<comment type="pathway">
    <text evidence="2">Protein modification; protein ubiquitination.</text>
</comment>
<dbReference type="InterPro" id="IPR000569">
    <property type="entry name" value="HECT_dom"/>
</dbReference>
<evidence type="ECO:0000313" key="10">
    <source>
        <dbReference type="Proteomes" id="UP001470230"/>
    </source>
</evidence>
<dbReference type="Proteomes" id="UP001470230">
    <property type="component" value="Unassembled WGS sequence"/>
</dbReference>
<dbReference type="Gene3D" id="3.30.2410.10">
    <property type="entry name" value="Hect, E3 ligase catalytic domain"/>
    <property type="match status" value="1"/>
</dbReference>
<accession>A0ABR2H9J3</accession>
<dbReference type="Pfam" id="PF00632">
    <property type="entry name" value="HECT"/>
    <property type="match status" value="1"/>
</dbReference>
<feature type="region of interest" description="Disordered" evidence="7">
    <location>
        <begin position="1035"/>
        <end position="1118"/>
    </location>
</feature>
<dbReference type="CDD" id="cd00078">
    <property type="entry name" value="HECTc"/>
    <property type="match status" value="1"/>
</dbReference>
<gene>
    <name evidence="9" type="ORF">M9Y10_025454</name>
</gene>
<proteinExistence type="predicted"/>
<evidence type="ECO:0000259" key="8">
    <source>
        <dbReference type="PROSITE" id="PS50237"/>
    </source>
</evidence>
<feature type="active site" description="Glycyl thioester intermediate" evidence="6">
    <location>
        <position position="2135"/>
    </location>
</feature>
<keyword evidence="4" id="KW-0808">Transferase</keyword>
<feature type="compositionally biased region" description="Acidic residues" evidence="7">
    <location>
        <begin position="1047"/>
        <end position="1069"/>
    </location>
</feature>
<evidence type="ECO:0000256" key="2">
    <source>
        <dbReference type="ARBA" id="ARBA00004906"/>
    </source>
</evidence>
<dbReference type="SMART" id="SM00119">
    <property type="entry name" value="HECTc"/>
    <property type="match status" value="1"/>
</dbReference>
<dbReference type="Gene3D" id="3.30.2160.10">
    <property type="entry name" value="Hect, E3 ligase catalytic domain"/>
    <property type="match status" value="1"/>
</dbReference>
<evidence type="ECO:0000256" key="3">
    <source>
        <dbReference type="ARBA" id="ARBA00012485"/>
    </source>
</evidence>
<keyword evidence="5 6" id="KW-0833">Ubl conjugation pathway</keyword>
<reference evidence="9 10" key="1">
    <citation type="submission" date="2024-04" db="EMBL/GenBank/DDBJ databases">
        <title>Tritrichomonas musculus Genome.</title>
        <authorList>
            <person name="Alves-Ferreira E."/>
            <person name="Grigg M."/>
            <person name="Lorenzi H."/>
            <person name="Galac M."/>
        </authorList>
    </citation>
    <scope>NUCLEOTIDE SEQUENCE [LARGE SCALE GENOMIC DNA]</scope>
    <source>
        <strain evidence="9 10">EAF2021</strain>
    </source>
</reference>
<dbReference type="Gene3D" id="3.90.1750.10">
    <property type="entry name" value="Hect, E3 ligase catalytic domains"/>
    <property type="match status" value="1"/>
</dbReference>
<dbReference type="PROSITE" id="PS50237">
    <property type="entry name" value="HECT"/>
    <property type="match status" value="1"/>
</dbReference>
<feature type="domain" description="HECT" evidence="8">
    <location>
        <begin position="1837"/>
        <end position="2167"/>
    </location>
</feature>
<evidence type="ECO:0000256" key="7">
    <source>
        <dbReference type="SAM" id="MobiDB-lite"/>
    </source>
</evidence>
<evidence type="ECO:0000256" key="4">
    <source>
        <dbReference type="ARBA" id="ARBA00022679"/>
    </source>
</evidence>
<comment type="caution">
    <text evidence="9">The sequence shown here is derived from an EMBL/GenBank/DDBJ whole genome shotgun (WGS) entry which is preliminary data.</text>
</comment>
<feature type="compositionally biased region" description="Low complexity" evidence="7">
    <location>
        <begin position="1070"/>
        <end position="1105"/>
    </location>
</feature>
<comment type="catalytic activity">
    <reaction evidence="1">
        <text>S-ubiquitinyl-[E2 ubiquitin-conjugating enzyme]-L-cysteine + [acceptor protein]-L-lysine = [E2 ubiquitin-conjugating enzyme]-L-cysteine + N(6)-ubiquitinyl-[acceptor protein]-L-lysine.</text>
        <dbReference type="EC" id="2.3.2.26"/>
    </reaction>
</comment>
<dbReference type="SUPFAM" id="SSF56204">
    <property type="entry name" value="Hect, E3 ligase catalytic domain"/>
    <property type="match status" value="1"/>
</dbReference>
<sequence>MDRSLLFETSYIFDDSNLVDRIRQSLIDLEVDPPSEEEVQDLLHEAITYIDKDLPINTAVDLFLLISSCFSHYPSQLLPVFTELFKTATSNAYHIIVTSSVISVLTHAQPPLSLPDYHSFVDDSLKQILPQIQNAEEGSLKVFDHEIPIQCRPNLIINLLCASTLTKQLLSDFAPYIFSQKMEQTNSRLNWLVKDISKAGLITVLPESALTNNFLFAKLSPDDLAEIIPNLSEDTFKNVFPRFEEIIIKNKNINSHFSLSFLKKCCDLNMTLGPIGKILDSLSASDLTPQIWDYLKKYDFTLPEKIANEIKEFPDPIFAFKIMPKRENLPQEVLTRALMETTNVHTYEIAFRNANIVCPVLSTPEFWLHILSVYSNSNERSDRFMIPFSRYFQNSVKEENVNEILDKIIFAHSPPQAKDCSFAFLLIYRLSDQYKQIYKSPEHTKSLLQKVAETKMVPSTQFWKLIFQIDPLYQLIQSNPDPVLLFGYSVICRQIARAPLLNTVTVPGQTDASNRDLFDFLTHPQRDMEMNFDLKADMKPEAISLIADALLFTVAQAYRRGRNTDHPQQFIIKGLTKENILPFLAVICEYANTSERRDDILFETFNVFKAPEMISILIEACNYLANNNSPILTTSIDRFLPCLLDFSSQPLYPFILELLKVLVPLLLRNEYMADKKKLMISIIRLSSPGPSSLRRQFGNRDFIFGNRLNQATPQEVNQFFGLYGIDLFEFFIKHLSDIKQKDAIGHLQFNLKVFDATKVAPLIVNSIQSSTSTQDIIDLIHFVDRNCSNVPTLTFENTENITRVLHDSINEKKWNEVMLISQFMKKHNLKKELLTFINEPIQHNIKVTLMADLPIDQVSLDDLLSVLISDPQPETDKLLYDIMFRKLTQDQSIATDYITTLFEKINDKISFTETLLLTLYYKEYQTFGDTFIKSLNRSYTMPSGTTTFILKPECEFMTKPISELGLSLISKLYTIVAEKTDNFQAFVWLRSLAAAFPFLFMDNTEQVFTSILPALDNISLIYTLPQMSEAFVKLSPLNNNNNNNNNTEDDNADDNDDENNNDNENEDNNNDNNNNDNNNNDNNNNNNDNNNNNNDNNNNNANETDNQSEEDKEKLKKEKEQKLKEIEETKNKVKTAVAALEFLISALYSPKVLDDFIVWLFDNMSTFTDSQAFSFILVLRSLYSMKTVQLVLTSFMIKNTFPEIVTSLIERNISEGAFKDDFLSSVYSLTAQYYSLLKSLTPEVVAVVDELQNVENPFQVTFDHCLTIFPNMQRYHPAQFINLPPDNTQPIGMRDSSRRMISVSHYGQVINFINMIESNVFSNDKDPKRDPTTTIINNFHAHYERLTPPPKPYDGPLPNSISREAFQLLPMKLQSTALFWSLPKVPPQITPKMCRYLVTKPTWATLWIKKIYALLILPEHYGILYNMISDLVKIQKDGTLVEGEEAEPDLNPEDVTLIQYCQGTLFEDLIKQAAGSSRSDHFFVPLCTLFNEISQNGTALISLLEIIAQILNSISSNKSEKDSEKSLKATKRLVHVLKEISKNEGFKENFNDICGNTLLDIACSSENRIHPTLLIQVSELFSILGDDMPNRITQLIGFMFLLDKKKIIPAALNLCSKLSEQKMENIMTLVQKTFDRAINLDKPSPSDIIVFLKKFPAVANARNEQLIKLLRQLLEKFEKTNSENQSPRQMRENTHQKQTLELIGEIFNVLAPRRNQSLSIRMSDSVTVEPTSSSTVQLQRQNSSANVPPYIKDSSPEFWSVYEKYRKLIMQIIQNNILRLSTTFKFLLDYPEITGFQIRSSYFYSQMKKKIKNGTLEFKVRRGNIFADSYSRLRNSKTDELLKRFRVSFIGEPGVDLGGVTRDWFTTLVKEIFNPNYALFIPSANERSNQPNPLSYINEDHINYFRFAGKIIARALIEGLNLDAHLTTSFSKHILHHSVNLRDLEDVDEELHQSLVWMLNNDVEPLDMYFTADTDVLGEHQTVNLKPNGSNIKVTNENKEEFVNLMVERRLKGSIINQVNAFCEGFNSLIPYEDIKRFTPNELDLLICGIPEIDVEDLKRYTEIQEPYNANTPVIKFFFDAISKWDNENLAKLILFMTGSSQVPLNGFKSFKDMNKPITIAPGGGKERLPAAHTCFNRLDLPEYDSEEELNQKLMFAIQECNSFGFV</sequence>
<evidence type="ECO:0000256" key="6">
    <source>
        <dbReference type="PROSITE-ProRule" id="PRU00104"/>
    </source>
</evidence>
<dbReference type="EC" id="2.3.2.26" evidence="3"/>
<evidence type="ECO:0000313" key="9">
    <source>
        <dbReference type="EMBL" id="KAK8842596.1"/>
    </source>
</evidence>
<dbReference type="PANTHER" id="PTHR11254:SF67">
    <property type="entry name" value="E3 UBIQUITIN-PROTEIN LIGASE HUWE1"/>
    <property type="match status" value="1"/>
</dbReference>
<dbReference type="InterPro" id="IPR035983">
    <property type="entry name" value="Hect_E3_ubiquitin_ligase"/>
</dbReference>
<keyword evidence="10" id="KW-1185">Reference proteome</keyword>
<protein>
    <recommendedName>
        <fullName evidence="3">HECT-type E3 ubiquitin transferase</fullName>
        <ecNumber evidence="3">2.3.2.26</ecNumber>
    </recommendedName>
</protein>
<feature type="compositionally biased region" description="Basic and acidic residues" evidence="7">
    <location>
        <begin position="1109"/>
        <end position="1118"/>
    </location>
</feature>
<organism evidence="9 10">
    <name type="scientific">Tritrichomonas musculus</name>
    <dbReference type="NCBI Taxonomy" id="1915356"/>
    <lineage>
        <taxon>Eukaryota</taxon>
        <taxon>Metamonada</taxon>
        <taxon>Parabasalia</taxon>
        <taxon>Tritrichomonadida</taxon>
        <taxon>Tritrichomonadidae</taxon>
        <taxon>Tritrichomonas</taxon>
    </lineage>
</organism>
<dbReference type="InterPro" id="IPR050409">
    <property type="entry name" value="E3_ubiq-protein_ligase"/>
</dbReference>
<evidence type="ECO:0000256" key="1">
    <source>
        <dbReference type="ARBA" id="ARBA00000885"/>
    </source>
</evidence>
<name>A0ABR2H9J3_9EUKA</name>
<evidence type="ECO:0000256" key="5">
    <source>
        <dbReference type="ARBA" id="ARBA00022786"/>
    </source>
</evidence>
<dbReference type="PANTHER" id="PTHR11254">
    <property type="entry name" value="HECT DOMAIN UBIQUITIN-PROTEIN LIGASE"/>
    <property type="match status" value="1"/>
</dbReference>